<accession>A0AAV6QKA1</accession>
<dbReference type="EMBL" id="JAGKHQ010000017">
    <property type="protein sequence ID" value="KAG7490915.1"/>
    <property type="molecule type" value="Genomic_DNA"/>
</dbReference>
<protein>
    <submittedName>
        <fullName evidence="1">Uncharacterized protein</fullName>
    </submittedName>
</protein>
<evidence type="ECO:0000313" key="1">
    <source>
        <dbReference type="EMBL" id="KAG7490915.1"/>
    </source>
</evidence>
<keyword evidence="2" id="KW-1185">Reference proteome</keyword>
<proteinExistence type="predicted"/>
<dbReference type="AlphaFoldDB" id="A0AAV6QKA1"/>
<dbReference type="Proteomes" id="UP000693946">
    <property type="component" value="Linkage Group LG5"/>
</dbReference>
<comment type="caution">
    <text evidence="1">The sequence shown here is derived from an EMBL/GenBank/DDBJ whole genome shotgun (WGS) entry which is preliminary data.</text>
</comment>
<name>A0AAV6QKA1_SOLSE</name>
<evidence type="ECO:0000313" key="2">
    <source>
        <dbReference type="Proteomes" id="UP000693946"/>
    </source>
</evidence>
<organism evidence="1 2">
    <name type="scientific">Solea senegalensis</name>
    <name type="common">Senegalese sole</name>
    <dbReference type="NCBI Taxonomy" id="28829"/>
    <lineage>
        <taxon>Eukaryota</taxon>
        <taxon>Metazoa</taxon>
        <taxon>Chordata</taxon>
        <taxon>Craniata</taxon>
        <taxon>Vertebrata</taxon>
        <taxon>Euteleostomi</taxon>
        <taxon>Actinopterygii</taxon>
        <taxon>Neopterygii</taxon>
        <taxon>Teleostei</taxon>
        <taxon>Neoteleostei</taxon>
        <taxon>Acanthomorphata</taxon>
        <taxon>Carangaria</taxon>
        <taxon>Pleuronectiformes</taxon>
        <taxon>Pleuronectoidei</taxon>
        <taxon>Soleidae</taxon>
        <taxon>Solea</taxon>
    </lineage>
</organism>
<gene>
    <name evidence="1" type="ORF">JOB18_044751</name>
</gene>
<sequence>MSLDNVRPHVESFTKGLNAEQWNLLALGKPDNITRLRLADMLVKVICCIVDVMSDFLKLDNAEERVRESLDEPIARSFAEALGVESVRGPSSAVLTELIAKEVTAPSGSVYPKPSKSMIHSVCKMLKRFAAKMCCTETQSQRSSVQIQTNQGIQADTEETPISSVLQSVQDIISNEVNSIIEPILEDVSDAEYTQLKEQFSLEIQNAAQDIGQSVTEYINSKESGFDQSSPKETQNGLKNKICNFFVKMFAQAGICRIFSQVKGKFQNEAKIRDSDSVKSLLFDAESVLQRSSKTQVGDGEISIYRRLENITPDDVLELTGKLSDLLYSHITGRTATETVRVEASSRPVFELQPYASMYADIQHRVTCFLSLVSWWLENQVNCYSERVMVALMESETVTRGKHTQIPIVEETEATTAEPVQYEAALLTTCAELDNDTEVKVGRTCLRLVITILIKRICAAVRGDKAFFTDLDSTIQRLVDETWDQLEGTNVNINPRKVENLARVTFQHLFKRWGSAAKILVSMEIGDPDVPKCISTSCKTQLNKQRNAIFRFFSA</sequence>
<reference evidence="1 2" key="1">
    <citation type="journal article" date="2021" name="Sci. Rep.">
        <title>Chromosome anchoring in Senegalese sole (Solea senegalensis) reveals sex-associated markers and genome rearrangements in flatfish.</title>
        <authorList>
            <person name="Guerrero-Cozar I."/>
            <person name="Gomez-Garrido J."/>
            <person name="Berbel C."/>
            <person name="Martinez-Blanch J.F."/>
            <person name="Alioto T."/>
            <person name="Claros M.G."/>
            <person name="Gagnaire P.A."/>
            <person name="Manchado M."/>
        </authorList>
    </citation>
    <scope>NUCLEOTIDE SEQUENCE [LARGE SCALE GENOMIC DNA]</scope>
    <source>
        <strain evidence="1">Sse05_10M</strain>
    </source>
</reference>